<dbReference type="InterPro" id="IPR053027">
    <property type="entry name" value="AGGF1"/>
</dbReference>
<evidence type="ECO:0000313" key="4">
    <source>
        <dbReference type="Proteomes" id="UP001159363"/>
    </source>
</evidence>
<accession>A0ABQ9GKK5</accession>
<feature type="region of interest" description="Disordered" evidence="1">
    <location>
        <begin position="1"/>
        <end position="42"/>
    </location>
</feature>
<organism evidence="3 4">
    <name type="scientific">Dryococelus australis</name>
    <dbReference type="NCBI Taxonomy" id="614101"/>
    <lineage>
        <taxon>Eukaryota</taxon>
        <taxon>Metazoa</taxon>
        <taxon>Ecdysozoa</taxon>
        <taxon>Arthropoda</taxon>
        <taxon>Hexapoda</taxon>
        <taxon>Insecta</taxon>
        <taxon>Pterygota</taxon>
        <taxon>Neoptera</taxon>
        <taxon>Polyneoptera</taxon>
        <taxon>Phasmatodea</taxon>
        <taxon>Verophasmatodea</taxon>
        <taxon>Anareolatae</taxon>
        <taxon>Phasmatidae</taxon>
        <taxon>Eurycanthinae</taxon>
        <taxon>Dryococelus</taxon>
    </lineage>
</organism>
<dbReference type="Proteomes" id="UP001159363">
    <property type="component" value="Chromosome 10"/>
</dbReference>
<gene>
    <name evidence="3" type="ORF">PR048_026150</name>
</gene>
<dbReference type="PANTHER" id="PTHR23106:SF24">
    <property type="entry name" value="ANGIOGENIC FACTOR WITH G PATCH AND FHA DOMAINS 1"/>
    <property type="match status" value="1"/>
</dbReference>
<reference evidence="3 4" key="1">
    <citation type="submission" date="2023-02" db="EMBL/GenBank/DDBJ databases">
        <title>LHISI_Scaffold_Assembly.</title>
        <authorList>
            <person name="Stuart O.P."/>
            <person name="Cleave R."/>
            <person name="Magrath M.J.L."/>
            <person name="Mikheyev A.S."/>
        </authorList>
    </citation>
    <scope>NUCLEOTIDE SEQUENCE [LARGE SCALE GENOMIC DNA]</scope>
    <source>
        <strain evidence="3">Daus_M_001</strain>
        <tissue evidence="3">Leg muscle</tissue>
    </source>
</reference>
<sequence length="130" mass="13723">MFQDDVPNFHDTATQTEDIPGSKVDASAQSDITDPVNMGGEVFPGQVQVPGEVLPDAGSTTPAASFSWTAAHISVDATTSPSLADQVKQAAESAMQQTGFVYEATSGMYYDYSTGYYYDAVSISNMASTN</sequence>
<dbReference type="EMBL" id="JARBHB010000011">
    <property type="protein sequence ID" value="KAJ8872544.1"/>
    <property type="molecule type" value="Genomic_DNA"/>
</dbReference>
<feature type="domain" description="OCRE" evidence="2">
    <location>
        <begin position="97"/>
        <end position="121"/>
    </location>
</feature>
<comment type="caution">
    <text evidence="3">The sequence shown here is derived from an EMBL/GenBank/DDBJ whole genome shotgun (WGS) entry which is preliminary data.</text>
</comment>
<dbReference type="InterPro" id="IPR041591">
    <property type="entry name" value="OCRE"/>
</dbReference>
<keyword evidence="4" id="KW-1185">Reference proteome</keyword>
<protein>
    <recommendedName>
        <fullName evidence="2">OCRE domain-containing protein</fullName>
    </recommendedName>
</protein>
<dbReference type="PANTHER" id="PTHR23106">
    <property type="entry name" value="ANGIOGENIC FACTOR WITH G PATCH AND FHA DOMAINS 1"/>
    <property type="match status" value="1"/>
</dbReference>
<evidence type="ECO:0000313" key="3">
    <source>
        <dbReference type="EMBL" id="KAJ8872544.1"/>
    </source>
</evidence>
<evidence type="ECO:0000259" key="2">
    <source>
        <dbReference type="Pfam" id="PF17780"/>
    </source>
</evidence>
<evidence type="ECO:0000256" key="1">
    <source>
        <dbReference type="SAM" id="MobiDB-lite"/>
    </source>
</evidence>
<proteinExistence type="predicted"/>
<name>A0ABQ9GKK5_9NEOP</name>
<dbReference type="Pfam" id="PF17780">
    <property type="entry name" value="OCRE"/>
    <property type="match status" value="1"/>
</dbReference>